<dbReference type="PROSITE" id="PS50112">
    <property type="entry name" value="PAS"/>
    <property type="match status" value="2"/>
</dbReference>
<dbReference type="PANTHER" id="PTHR44757">
    <property type="entry name" value="DIGUANYLATE CYCLASE DGCP"/>
    <property type="match status" value="1"/>
</dbReference>
<dbReference type="InterPro" id="IPR035965">
    <property type="entry name" value="PAS-like_dom_sf"/>
</dbReference>
<dbReference type="PROSITE" id="PS50113">
    <property type="entry name" value="PAC"/>
    <property type="match status" value="2"/>
</dbReference>
<dbReference type="InterPro" id="IPR001633">
    <property type="entry name" value="EAL_dom"/>
</dbReference>
<dbReference type="Gene3D" id="3.20.20.450">
    <property type="entry name" value="EAL domain"/>
    <property type="match status" value="1"/>
</dbReference>
<dbReference type="InterPro" id="IPR001610">
    <property type="entry name" value="PAC"/>
</dbReference>
<dbReference type="InterPro" id="IPR000014">
    <property type="entry name" value="PAS"/>
</dbReference>
<dbReference type="SMART" id="SM00267">
    <property type="entry name" value="GGDEF"/>
    <property type="match status" value="1"/>
</dbReference>
<dbReference type="CDD" id="cd00130">
    <property type="entry name" value="PAS"/>
    <property type="match status" value="2"/>
</dbReference>
<protein>
    <submittedName>
        <fullName evidence="5">EAL domain-containing protein</fullName>
    </submittedName>
</protein>
<evidence type="ECO:0000259" key="4">
    <source>
        <dbReference type="PROSITE" id="PS50887"/>
    </source>
</evidence>
<feature type="domain" description="PAS" evidence="1">
    <location>
        <begin position="104"/>
        <end position="174"/>
    </location>
</feature>
<proteinExistence type="predicted"/>
<dbReference type="SUPFAM" id="SSF55785">
    <property type="entry name" value="PYP-like sensor domain (PAS domain)"/>
    <property type="match status" value="2"/>
</dbReference>
<feature type="domain" description="PAC" evidence="2">
    <location>
        <begin position="298"/>
        <end position="353"/>
    </location>
</feature>
<dbReference type="InterPro" id="IPR000700">
    <property type="entry name" value="PAS-assoc_C"/>
</dbReference>
<dbReference type="SUPFAM" id="SSF141868">
    <property type="entry name" value="EAL domain-like"/>
    <property type="match status" value="1"/>
</dbReference>
<gene>
    <name evidence="5" type="ORF">JQC93_11565</name>
</gene>
<dbReference type="CDD" id="cd01949">
    <property type="entry name" value="GGDEF"/>
    <property type="match status" value="1"/>
</dbReference>
<accession>A0ABS2HK42</accession>
<dbReference type="PANTHER" id="PTHR44757:SF2">
    <property type="entry name" value="BIOFILM ARCHITECTURE MAINTENANCE PROTEIN MBAA"/>
    <property type="match status" value="1"/>
</dbReference>
<dbReference type="CDD" id="cd01948">
    <property type="entry name" value="EAL"/>
    <property type="match status" value="1"/>
</dbReference>
<dbReference type="SMART" id="SM00091">
    <property type="entry name" value="PAS"/>
    <property type="match status" value="2"/>
</dbReference>
<dbReference type="NCBIfam" id="TIGR00229">
    <property type="entry name" value="sensory_box"/>
    <property type="match status" value="2"/>
</dbReference>
<dbReference type="SUPFAM" id="SSF55073">
    <property type="entry name" value="Nucleotide cyclase"/>
    <property type="match status" value="1"/>
</dbReference>
<evidence type="ECO:0000313" key="5">
    <source>
        <dbReference type="EMBL" id="MBM7037041.1"/>
    </source>
</evidence>
<evidence type="ECO:0000259" key="1">
    <source>
        <dbReference type="PROSITE" id="PS50112"/>
    </source>
</evidence>
<dbReference type="InterPro" id="IPR043128">
    <property type="entry name" value="Rev_trsase/Diguanyl_cyclase"/>
</dbReference>
<dbReference type="InterPro" id="IPR052155">
    <property type="entry name" value="Biofilm_reg_signaling"/>
</dbReference>
<evidence type="ECO:0000259" key="3">
    <source>
        <dbReference type="PROSITE" id="PS50883"/>
    </source>
</evidence>
<dbReference type="PROSITE" id="PS50887">
    <property type="entry name" value="GGDEF"/>
    <property type="match status" value="1"/>
</dbReference>
<dbReference type="Pfam" id="PF08448">
    <property type="entry name" value="PAS_4"/>
    <property type="match status" value="1"/>
</dbReference>
<evidence type="ECO:0000313" key="6">
    <source>
        <dbReference type="Proteomes" id="UP000809621"/>
    </source>
</evidence>
<dbReference type="SMART" id="SM00052">
    <property type="entry name" value="EAL"/>
    <property type="match status" value="1"/>
</dbReference>
<dbReference type="Proteomes" id="UP000809621">
    <property type="component" value="Unassembled WGS sequence"/>
</dbReference>
<dbReference type="SMART" id="SM00086">
    <property type="entry name" value="PAC"/>
    <property type="match status" value="2"/>
</dbReference>
<comment type="caution">
    <text evidence="5">The sequence shown here is derived from an EMBL/GenBank/DDBJ whole genome shotgun (WGS) entry which is preliminary data.</text>
</comment>
<dbReference type="RefSeq" id="WP_205158596.1">
    <property type="nucleotide sequence ID" value="NZ_JAFEUM010000004.1"/>
</dbReference>
<dbReference type="Pfam" id="PF00990">
    <property type="entry name" value="GGDEF"/>
    <property type="match status" value="1"/>
</dbReference>
<feature type="domain" description="PAS" evidence="1">
    <location>
        <begin position="227"/>
        <end position="271"/>
    </location>
</feature>
<feature type="domain" description="EAL" evidence="3">
    <location>
        <begin position="528"/>
        <end position="782"/>
    </location>
</feature>
<name>A0ABS2HK42_9VIBR</name>
<dbReference type="InterPro" id="IPR000160">
    <property type="entry name" value="GGDEF_dom"/>
</dbReference>
<dbReference type="PROSITE" id="PS50883">
    <property type="entry name" value="EAL"/>
    <property type="match status" value="1"/>
</dbReference>
<dbReference type="NCBIfam" id="TIGR00254">
    <property type="entry name" value="GGDEF"/>
    <property type="match status" value="1"/>
</dbReference>
<dbReference type="EMBL" id="JAFEUM010000004">
    <property type="protein sequence ID" value="MBM7037041.1"/>
    <property type="molecule type" value="Genomic_DNA"/>
</dbReference>
<evidence type="ECO:0000259" key="2">
    <source>
        <dbReference type="PROSITE" id="PS50113"/>
    </source>
</evidence>
<dbReference type="Gene3D" id="3.30.450.20">
    <property type="entry name" value="PAS domain"/>
    <property type="match status" value="2"/>
</dbReference>
<keyword evidence="6" id="KW-1185">Reference proteome</keyword>
<dbReference type="InterPro" id="IPR013656">
    <property type="entry name" value="PAS_4"/>
</dbReference>
<dbReference type="Gene3D" id="3.30.70.270">
    <property type="match status" value="1"/>
</dbReference>
<sequence length="786" mass="88042">MTQTTIAVFVSYKNNAPVQLDSSNGQYIQSLLQQFAKDFPAPLTNAPTEHLSFVSVLQTIAPCGAKIDLAVSSEEPLNNSQRIGLDKLISTIEISFCTSQENEPEVDLIDFINSLNDHVWIKNNQGEYTYCNNAVEDAWGLPVEEIIGKQDHEVFDESVVETFLRMDKMVVDRDEQMVVDECYRSENGNDPNWLETIKAPIKDSHGQLLGVVGMTRNVSERKFALDKLDMARSLLDKTKEALMITDSKNRIIDVNAAFSEITGYTVDNVIGLNPRILASGHHDDAFYRRMWTTLNGKGTWQGEFINRRKDGTIYYQQTTINLISHKDSSQPPHFLCVFEDVSQRKEDEKRLKHLVEVDPVTSLPNRNKLIELIELCIEQYHAHNNLFTLIQLDLDNFKLVNDLIGHAGGDLVLQEVASRIKKATPAGSYTARVSGDEFMVLLPGLSEREGIVKVISEIQSKLLSPVQVLNHESIRLTSSFGIAIFPKDGISPAELMRNADSAKFVAKQNGRNDFAFYDPEILQGSVSQLRIQSALVEAIEDSQFHLVYQPQFDMQTNKVSGFEALLRWNHPKHGLIPPSEFIPIAESSGLIVPIGLWVLEEAVKQAKMWLEQGYEFGRVAVNVAGRQMLHEDFVSQVDQVLLKHQLPGQYLELEVTESFTSTNTEKIIDDLNGLHQLGIQIALDDFGTGYSSMSYLKKLPIDKLKIDRSFVMDTPHDTDSNAIANAIILMGQALGMKVLAEGVEEHDQVSYLLSKGCFLAQGYVFSKPLQVSDAEALLAELPQTVK</sequence>
<organism evidence="5 6">
    <name type="scientific">Vibrio ulleungensis</name>
    <dbReference type="NCBI Taxonomy" id="2807619"/>
    <lineage>
        <taxon>Bacteria</taxon>
        <taxon>Pseudomonadati</taxon>
        <taxon>Pseudomonadota</taxon>
        <taxon>Gammaproteobacteria</taxon>
        <taxon>Vibrionales</taxon>
        <taxon>Vibrionaceae</taxon>
        <taxon>Vibrio</taxon>
    </lineage>
</organism>
<dbReference type="InterPro" id="IPR029787">
    <property type="entry name" value="Nucleotide_cyclase"/>
</dbReference>
<dbReference type="Pfam" id="PF00563">
    <property type="entry name" value="EAL"/>
    <property type="match status" value="1"/>
</dbReference>
<feature type="domain" description="GGDEF" evidence="4">
    <location>
        <begin position="385"/>
        <end position="519"/>
    </location>
</feature>
<reference evidence="5 6" key="1">
    <citation type="submission" date="2021-02" db="EMBL/GenBank/DDBJ databases">
        <authorList>
            <person name="Park J.-S."/>
        </authorList>
    </citation>
    <scope>NUCLEOTIDE SEQUENCE [LARGE SCALE GENOMIC DNA]</scope>
    <source>
        <strain evidence="5 6">188UL20-2</strain>
    </source>
</reference>
<dbReference type="Pfam" id="PF13426">
    <property type="entry name" value="PAS_9"/>
    <property type="match status" value="1"/>
</dbReference>
<dbReference type="InterPro" id="IPR035919">
    <property type="entry name" value="EAL_sf"/>
</dbReference>
<feature type="domain" description="PAC" evidence="2">
    <location>
        <begin position="173"/>
        <end position="230"/>
    </location>
</feature>